<keyword evidence="6" id="KW-1185">Reference proteome</keyword>
<reference evidence="5" key="2">
    <citation type="submission" date="2018-10" db="UniProtKB">
        <authorList>
            <consortium name="EnsemblPlants"/>
        </authorList>
    </citation>
    <scope>IDENTIFICATION</scope>
</reference>
<dbReference type="Gramene" id="TraesWEE_scaffold_085162_01G000200.1">
    <property type="protein sequence ID" value="TraesWEE_scaffold_085162_01G000200.1"/>
    <property type="gene ID" value="TraesWEE_scaffold_085162_01G000200"/>
</dbReference>
<accession>A0A3B6H0D2</accession>
<dbReference type="SMR" id="A0A3B6H0D2"/>
<dbReference type="Pfam" id="PF01476">
    <property type="entry name" value="LysM"/>
    <property type="match status" value="1"/>
</dbReference>
<keyword evidence="3" id="KW-0732">Signal</keyword>
<evidence type="ECO:0000256" key="2">
    <source>
        <dbReference type="ARBA" id="ARBA00023026"/>
    </source>
</evidence>
<dbReference type="Gramene" id="TraesRN3D0100749100.1">
    <property type="protein sequence ID" value="TraesRN3D0100749100.1"/>
    <property type="gene ID" value="TraesRN3D0100749100"/>
</dbReference>
<dbReference type="PROSITE" id="PS51782">
    <property type="entry name" value="LYSM"/>
    <property type="match status" value="1"/>
</dbReference>
<evidence type="ECO:0000259" key="4">
    <source>
        <dbReference type="PROSITE" id="PS51782"/>
    </source>
</evidence>
<dbReference type="Gramene" id="TraesCS3D03G0716200.1">
    <property type="protein sequence ID" value="TraesCS3D03G0716200.1.CDS"/>
    <property type="gene ID" value="TraesCS3D03G0716200"/>
</dbReference>
<dbReference type="GO" id="GO:0008061">
    <property type="term" value="F:chitin binding"/>
    <property type="evidence" value="ECO:0007669"/>
    <property type="project" value="UniProtKB-KW"/>
</dbReference>
<feature type="domain" description="LysM" evidence="4">
    <location>
        <begin position="55"/>
        <end position="99"/>
    </location>
</feature>
<evidence type="ECO:0000256" key="3">
    <source>
        <dbReference type="SAM" id="SignalP"/>
    </source>
</evidence>
<dbReference type="Gramene" id="TraesCAD_scaffold_085281_01G000100.1">
    <property type="protein sequence ID" value="TraesCAD_scaffold_085281_01G000100.1"/>
    <property type="gene ID" value="TraesCAD_scaffold_085281_01G000100"/>
</dbReference>
<dbReference type="PANTHER" id="PTHR34997:SF22">
    <property type="entry name" value="OS01G0783000 PROTEIN"/>
    <property type="match status" value="1"/>
</dbReference>
<dbReference type="InterPro" id="IPR052210">
    <property type="entry name" value="LysM1-like"/>
</dbReference>
<dbReference type="Gramene" id="TraesMAC3D03G01923720.1">
    <property type="protein sequence ID" value="TraesMAC3D03G01923720.1"/>
    <property type="gene ID" value="TraesMAC3D03G01923720"/>
</dbReference>
<evidence type="ECO:0000313" key="5">
    <source>
        <dbReference type="EnsemblPlants" id="TraesCS3D02G315500.1"/>
    </source>
</evidence>
<dbReference type="Gramene" id="TraesARI3D03G01958780.1">
    <property type="protein sequence ID" value="TraesARI3D03G01958780.1"/>
    <property type="gene ID" value="TraesARI3D03G01958780"/>
</dbReference>
<dbReference type="STRING" id="4565.A0A3B6H0D2"/>
<dbReference type="AlphaFoldDB" id="A0A3B6H0D2"/>
<dbReference type="Gramene" id="TraesNOR3D03G01951710.1">
    <property type="protein sequence ID" value="TraesNOR3D03G01951710.1"/>
    <property type="gene ID" value="TraesNOR3D03G01951710"/>
</dbReference>
<dbReference type="OMA" id="SEWLCIN"/>
<dbReference type="Gramene" id="TraesJUL3D03G01943000.1">
    <property type="protein sequence ID" value="TraesJUL3D03G01943000.1"/>
    <property type="gene ID" value="TraesJUL3D03G01943000"/>
</dbReference>
<dbReference type="Gramene" id="TraesSTA3D03G01920130.1">
    <property type="protein sequence ID" value="TraesSTA3D03G01920130.1"/>
    <property type="gene ID" value="TraesSTA3D03G01920130"/>
</dbReference>
<dbReference type="Gramene" id="TraesJAG3D03G01933220.1">
    <property type="protein sequence ID" value="TraesJAG3D03G01933220.1"/>
    <property type="gene ID" value="TraesJAG3D03G01933220"/>
</dbReference>
<evidence type="ECO:0000313" key="6">
    <source>
        <dbReference type="Proteomes" id="UP000019116"/>
    </source>
</evidence>
<dbReference type="InterPro" id="IPR018392">
    <property type="entry name" value="LysM"/>
</dbReference>
<feature type="chain" id="PRO_5043174808" description="LysM domain-containing protein" evidence="3">
    <location>
        <begin position="25"/>
        <end position="104"/>
    </location>
</feature>
<reference evidence="5" key="1">
    <citation type="submission" date="2018-08" db="EMBL/GenBank/DDBJ databases">
        <authorList>
            <person name="Rossello M."/>
        </authorList>
    </citation>
    <scope>NUCLEOTIDE SEQUENCE [LARGE SCALE GENOMIC DNA]</scope>
    <source>
        <strain evidence="5">cv. Chinese Spring</strain>
    </source>
</reference>
<dbReference type="Gramene" id="TraesROB_scaffold_174681_01G000100.1">
    <property type="protein sequence ID" value="TraesROB_scaffold_174681_01G000100.1"/>
    <property type="gene ID" value="TraesROB_scaffold_174681_01G000100"/>
</dbReference>
<dbReference type="EnsemblPlants" id="TraesCS3D02G315500.1">
    <property type="protein sequence ID" value="TraesCS3D02G315500.1"/>
    <property type="gene ID" value="TraesCS3D02G315500"/>
</dbReference>
<name>A0A3B6H0D2_WHEAT</name>
<proteinExistence type="predicted"/>
<evidence type="ECO:0000256" key="1">
    <source>
        <dbReference type="ARBA" id="ARBA00022669"/>
    </source>
</evidence>
<dbReference type="Gramene" id="TraesCS3D02G315500.1">
    <property type="protein sequence ID" value="TraesCS3D02G315500.1"/>
    <property type="gene ID" value="TraesCS3D02G315500"/>
</dbReference>
<dbReference type="Gramene" id="TraesCLE_scaffold_093856_01G000300.1">
    <property type="protein sequence ID" value="TraesCLE_scaffold_093856_01G000300.1"/>
    <property type="gene ID" value="TraesCLE_scaffold_093856_01G000300"/>
</dbReference>
<protein>
    <recommendedName>
        <fullName evidence="4">LysM domain-containing protein</fullName>
    </recommendedName>
</protein>
<organism evidence="5">
    <name type="scientific">Triticum aestivum</name>
    <name type="common">Wheat</name>
    <dbReference type="NCBI Taxonomy" id="4565"/>
    <lineage>
        <taxon>Eukaryota</taxon>
        <taxon>Viridiplantae</taxon>
        <taxon>Streptophyta</taxon>
        <taxon>Embryophyta</taxon>
        <taxon>Tracheophyta</taxon>
        <taxon>Spermatophyta</taxon>
        <taxon>Magnoliopsida</taxon>
        <taxon>Liliopsida</taxon>
        <taxon>Poales</taxon>
        <taxon>Poaceae</taxon>
        <taxon>BOP clade</taxon>
        <taxon>Pooideae</taxon>
        <taxon>Triticodae</taxon>
        <taxon>Triticeae</taxon>
        <taxon>Triticinae</taxon>
        <taxon>Triticum</taxon>
    </lineage>
</organism>
<sequence>MANHGVAALLIASLLVVAVTLTDARITVKATVNVQRDSINGGYAAKAVPALTCNKVNAVQSGDTCSSIAEGAGLAQEDFLGFNPNINCVKIFLGQWVCLDASAA</sequence>
<dbReference type="PANTHER" id="PTHR34997">
    <property type="entry name" value="AM15"/>
    <property type="match status" value="1"/>
</dbReference>
<dbReference type="Gramene" id="TraesLDM3D03G01923270.1">
    <property type="protein sequence ID" value="TraesLDM3D03G01923270.1"/>
    <property type="gene ID" value="TraesLDM3D03G01923270"/>
</dbReference>
<feature type="signal peptide" evidence="3">
    <location>
        <begin position="1"/>
        <end position="24"/>
    </location>
</feature>
<dbReference type="Gene3D" id="3.10.350.10">
    <property type="entry name" value="LysM domain"/>
    <property type="match status" value="1"/>
</dbReference>
<keyword evidence="2" id="KW-0843">Virulence</keyword>
<dbReference type="OrthoDB" id="1921017at2759"/>
<dbReference type="InterPro" id="IPR036779">
    <property type="entry name" value="LysM_dom_sf"/>
</dbReference>
<dbReference type="Gramene" id="TraesPARA_EIv1.0_1129180.1">
    <property type="protein sequence ID" value="TraesPARA_EIv1.0_1129180.1.CDS"/>
    <property type="gene ID" value="TraesPARA_EIv1.0_1129180"/>
</dbReference>
<dbReference type="Proteomes" id="UP000019116">
    <property type="component" value="Chromosome 3D"/>
</dbReference>
<dbReference type="Gramene" id="TraesSYM3D03G01949120.1">
    <property type="protein sequence ID" value="TraesSYM3D03G01949120.1"/>
    <property type="gene ID" value="TraesSYM3D03G01949120"/>
</dbReference>
<dbReference type="Gramene" id="TraesLAC3D03G01866680.1">
    <property type="protein sequence ID" value="TraesLAC3D03G01866680.1"/>
    <property type="gene ID" value="TraesLAC3D03G01866680"/>
</dbReference>
<dbReference type="CDD" id="cd00118">
    <property type="entry name" value="LysM"/>
    <property type="match status" value="1"/>
</dbReference>
<dbReference type="SUPFAM" id="SSF54106">
    <property type="entry name" value="LysM domain"/>
    <property type="match status" value="1"/>
</dbReference>
<keyword evidence="1" id="KW-0147">Chitin-binding</keyword>